<dbReference type="Proteomes" id="UP000324222">
    <property type="component" value="Unassembled WGS sequence"/>
</dbReference>
<dbReference type="AlphaFoldDB" id="A0A5B7HUL0"/>
<name>A0A5B7HUL0_PORTR</name>
<evidence type="ECO:0000313" key="2">
    <source>
        <dbReference type="EMBL" id="MPC73449.1"/>
    </source>
</evidence>
<sequence length="112" mass="12792">MKGGRNEVQEVGKSEEKDREFIYQRIGEKEETSDFVHDDVPAIDKEVGEVGGEEQEAQGAGKSEEKKENREFITQRESEAKKKHQIFFNNDVPATDKQTSQEEVRSIGYKGQ</sequence>
<evidence type="ECO:0000313" key="3">
    <source>
        <dbReference type="Proteomes" id="UP000324222"/>
    </source>
</evidence>
<proteinExistence type="predicted"/>
<evidence type="ECO:0000256" key="1">
    <source>
        <dbReference type="SAM" id="MobiDB-lite"/>
    </source>
</evidence>
<gene>
    <name evidence="2" type="ORF">E2C01_067778</name>
</gene>
<comment type="caution">
    <text evidence="2">The sequence shown here is derived from an EMBL/GenBank/DDBJ whole genome shotgun (WGS) entry which is preliminary data.</text>
</comment>
<organism evidence="2 3">
    <name type="scientific">Portunus trituberculatus</name>
    <name type="common">Swimming crab</name>
    <name type="synonym">Neptunus trituberculatus</name>
    <dbReference type="NCBI Taxonomy" id="210409"/>
    <lineage>
        <taxon>Eukaryota</taxon>
        <taxon>Metazoa</taxon>
        <taxon>Ecdysozoa</taxon>
        <taxon>Arthropoda</taxon>
        <taxon>Crustacea</taxon>
        <taxon>Multicrustacea</taxon>
        <taxon>Malacostraca</taxon>
        <taxon>Eumalacostraca</taxon>
        <taxon>Eucarida</taxon>
        <taxon>Decapoda</taxon>
        <taxon>Pleocyemata</taxon>
        <taxon>Brachyura</taxon>
        <taxon>Eubrachyura</taxon>
        <taxon>Portunoidea</taxon>
        <taxon>Portunidae</taxon>
        <taxon>Portuninae</taxon>
        <taxon>Portunus</taxon>
    </lineage>
</organism>
<dbReference type="EMBL" id="VSRR010036832">
    <property type="protein sequence ID" value="MPC73449.1"/>
    <property type="molecule type" value="Genomic_DNA"/>
</dbReference>
<accession>A0A5B7HUL0</accession>
<protein>
    <submittedName>
        <fullName evidence="2">Uncharacterized protein</fullName>
    </submittedName>
</protein>
<feature type="compositionally biased region" description="Basic and acidic residues" evidence="1">
    <location>
        <begin position="62"/>
        <end position="80"/>
    </location>
</feature>
<keyword evidence="3" id="KW-1185">Reference proteome</keyword>
<feature type="region of interest" description="Disordered" evidence="1">
    <location>
        <begin position="47"/>
        <end position="112"/>
    </location>
</feature>
<reference evidence="2 3" key="1">
    <citation type="submission" date="2019-05" db="EMBL/GenBank/DDBJ databases">
        <title>Another draft genome of Portunus trituberculatus and its Hox gene families provides insights of decapod evolution.</title>
        <authorList>
            <person name="Jeong J.-H."/>
            <person name="Song I."/>
            <person name="Kim S."/>
            <person name="Choi T."/>
            <person name="Kim D."/>
            <person name="Ryu S."/>
            <person name="Kim W."/>
        </authorList>
    </citation>
    <scope>NUCLEOTIDE SEQUENCE [LARGE SCALE GENOMIC DNA]</scope>
    <source>
        <tissue evidence="2">Muscle</tissue>
    </source>
</reference>